<reference evidence="5" key="1">
    <citation type="submission" date="2023-02" db="EMBL/GenBank/DDBJ databases">
        <title>The sequence of Aeromonas allosaccharophila K520.</title>
        <authorList>
            <person name="Luo X."/>
        </authorList>
    </citation>
    <scope>NUCLEOTIDE SEQUENCE</scope>
    <source>
        <strain evidence="5">K520</strain>
        <plasmid evidence="5">pK520-MPH</plasmid>
    </source>
</reference>
<comment type="similarity">
    <text evidence="1">Belongs to the stealth family.</text>
</comment>
<evidence type="ECO:0000256" key="1">
    <source>
        <dbReference type="ARBA" id="ARBA00007583"/>
    </source>
</evidence>
<dbReference type="InterPro" id="IPR021520">
    <property type="entry name" value="Stealth_CR2"/>
</dbReference>
<keyword evidence="5" id="KW-0614">Plasmid</keyword>
<name>A0AAX3NYZ3_9GAMM</name>
<evidence type="ECO:0000256" key="3">
    <source>
        <dbReference type="ARBA" id="ARBA00023169"/>
    </source>
</evidence>
<dbReference type="RefSeq" id="WP_275058437.1">
    <property type="nucleotide sequence ID" value="NZ_CP118990.1"/>
</dbReference>
<gene>
    <name evidence="5" type="ORF">PYU98_24755</name>
</gene>
<sequence length="368" mass="43109">MRKIKKFFKNPGVFFRDHLNKRYPVFRNEIFCREEEENILMRHDLAIEEKISVNFPVDVVFTWVDDKDQNWVARYNHCRETYCEETGLHAKDPARFSNHDELKYSLRCVIKYLPWVRNIFIVTDNQRPAWLDENHDKRVKFVDHKDIIPAQYLPTFNSHVIEAHLHHICGLAEHFIYFNDDVFVARPLPVGHFFKSNGIASLFISQKSLDDMHKKGNPTPTLKASLAGRSLLAQQFDGEALDSPLVHTYVPLRKSLYLKCWQTFEHEINSFLPNKFRANNDLNMATFLVPWFTYLDGSAVLARDICYYFNIRSPAAASYFNALHLSKKNGTLPHSFCANDFNTKDKTISNEKIKLTLQQFFLSESQHV</sequence>
<organism evidence="5 6">
    <name type="scientific">Aeromonas allosaccharophila</name>
    <dbReference type="NCBI Taxonomy" id="656"/>
    <lineage>
        <taxon>Bacteria</taxon>
        <taxon>Pseudomonadati</taxon>
        <taxon>Pseudomonadota</taxon>
        <taxon>Gammaproteobacteria</taxon>
        <taxon>Aeromonadales</taxon>
        <taxon>Aeromonadaceae</taxon>
        <taxon>Aeromonas</taxon>
    </lineage>
</organism>
<dbReference type="InterPro" id="IPR047141">
    <property type="entry name" value="Stealth"/>
</dbReference>
<dbReference type="Pfam" id="PF11380">
    <property type="entry name" value="Stealth_CR2"/>
    <property type="match status" value="1"/>
</dbReference>
<dbReference type="GO" id="GO:0016772">
    <property type="term" value="F:transferase activity, transferring phosphorus-containing groups"/>
    <property type="evidence" value="ECO:0007669"/>
    <property type="project" value="InterPro"/>
</dbReference>
<dbReference type="PANTHER" id="PTHR24045">
    <property type="match status" value="1"/>
</dbReference>
<protein>
    <submittedName>
        <fullName evidence="5">Stealth family protein</fullName>
    </submittedName>
</protein>
<geneLocation type="plasmid" evidence="5 6">
    <name>pK520-MPH</name>
</geneLocation>
<accession>A0AAX3NYZ3</accession>
<dbReference type="EMBL" id="CP118990">
    <property type="protein sequence ID" value="WED79364.1"/>
    <property type="molecule type" value="Genomic_DNA"/>
</dbReference>
<dbReference type="GO" id="GO:0000271">
    <property type="term" value="P:polysaccharide biosynthetic process"/>
    <property type="evidence" value="ECO:0007669"/>
    <property type="project" value="UniProtKB-KW"/>
</dbReference>
<dbReference type="PANTHER" id="PTHR24045:SF0">
    <property type="entry name" value="N-ACETYLGLUCOSAMINE-1-PHOSPHOTRANSFERASE SUBUNITS ALPHA_BETA"/>
    <property type="match status" value="1"/>
</dbReference>
<dbReference type="AlphaFoldDB" id="A0AAX3NYZ3"/>
<keyword evidence="2" id="KW-0808">Transferase</keyword>
<evidence type="ECO:0000313" key="5">
    <source>
        <dbReference type="EMBL" id="WED79364.1"/>
    </source>
</evidence>
<dbReference type="Proteomes" id="UP001213721">
    <property type="component" value="Plasmid pK520-MPH"/>
</dbReference>
<keyword evidence="3" id="KW-0270">Exopolysaccharide synthesis</keyword>
<evidence type="ECO:0000313" key="6">
    <source>
        <dbReference type="Proteomes" id="UP001213721"/>
    </source>
</evidence>
<feature type="domain" description="Stealth protein CR2 conserved region 2" evidence="4">
    <location>
        <begin position="95"/>
        <end position="199"/>
    </location>
</feature>
<evidence type="ECO:0000256" key="2">
    <source>
        <dbReference type="ARBA" id="ARBA00022679"/>
    </source>
</evidence>
<evidence type="ECO:0000259" key="4">
    <source>
        <dbReference type="Pfam" id="PF11380"/>
    </source>
</evidence>
<proteinExistence type="inferred from homology"/>